<protein>
    <submittedName>
        <fullName evidence="1">Uncharacterized protein</fullName>
    </submittedName>
</protein>
<evidence type="ECO:0000313" key="4">
    <source>
        <dbReference type="Proteomes" id="UP000239720"/>
    </source>
</evidence>
<gene>
    <name evidence="2" type="ORF">B9R14_04430</name>
    <name evidence="1" type="ORF">HVS_14825</name>
</gene>
<reference evidence="2 4" key="2">
    <citation type="journal article" date="2018" name="Syst. Appl. Microbiol.">
        <title>Characterization and high-quality draft genome sequence of Herbivorax saccincola A7, an anaerobic, alkaliphilic, thermophilic, cellulolytic, and xylanolytic bacterium.</title>
        <authorList>
            <person name="Aikawa S."/>
            <person name="Baramee S."/>
            <person name="Sermsathanaswadi J."/>
            <person name="Thianheng P."/>
            <person name="Tachaapaikoon C."/>
            <person name="Shikata A."/>
            <person name="Waeonukul R."/>
            <person name="Pason P."/>
            <person name="Ratanakhanokchai K."/>
            <person name="Kosugi A."/>
        </authorList>
    </citation>
    <scope>NUCLEOTIDE SEQUENCE [LARGE SCALE GENOMIC DNA]</scope>
    <source>
        <strain evidence="2 4">A7</strain>
    </source>
</reference>
<sequence>MEKNRSVKGGAMPGENIPNQKCGTQEALANLQMPQCPPPVPQCPPKAPQCPQMHMGQMHGGFPHMPCMPQMPYMGHMPYQMPYMHHMAGMPMMYWPMMMHGMMPGMDCAGMYYGMPNMDYTGMGQGMSGSDCMGLY</sequence>
<dbReference type="AlphaFoldDB" id="A0A2K9EAQ2"/>
<dbReference type="Proteomes" id="UP000239720">
    <property type="component" value="Unassembled WGS sequence"/>
</dbReference>
<reference evidence="1 3" key="1">
    <citation type="submission" date="2017-12" db="EMBL/GenBank/DDBJ databases">
        <title>Complete genome sequence of Herbivorax saccincola GGR1, a novel Cellulosome-producing hydrolytic bacterium in a thermophilic biogas plant, established by Illumina and Nanopore MinION sequencing.</title>
        <authorList>
            <person name="Pechtl A."/>
            <person name="Ruckert C."/>
            <person name="Koeck D.E."/>
            <person name="Maus I."/>
            <person name="Winkler A."/>
            <person name="Kalinowski J."/>
            <person name="Puhler A."/>
            <person name="Schwarz W.W."/>
            <person name="Zverlov V.V."/>
            <person name="Schluter A."/>
            <person name="Liebl W."/>
        </authorList>
    </citation>
    <scope>NUCLEOTIDE SEQUENCE [LARGE SCALE GENOMIC DNA]</scope>
    <source>
        <strain evidence="1">GGR1</strain>
        <strain evidence="3">SR1</strain>
    </source>
</reference>
<dbReference type="EMBL" id="NEMB01000003">
    <property type="protein sequence ID" value="PQQ66085.1"/>
    <property type="molecule type" value="Genomic_DNA"/>
</dbReference>
<keyword evidence="3" id="KW-1185">Reference proteome</keyword>
<dbReference type="RefSeq" id="WP_101303503.1">
    <property type="nucleotide sequence ID" value="NZ_CP025197.1"/>
</dbReference>
<evidence type="ECO:0000313" key="3">
    <source>
        <dbReference type="Proteomes" id="UP000233534"/>
    </source>
</evidence>
<name>A0A2K9EAQ2_9FIRM</name>
<dbReference type="KEGG" id="hsc:HVS_14825"/>
<dbReference type="EMBL" id="CP025197">
    <property type="protein sequence ID" value="AUG58816.1"/>
    <property type="molecule type" value="Genomic_DNA"/>
</dbReference>
<dbReference type="Proteomes" id="UP000233534">
    <property type="component" value="Chromosome"/>
</dbReference>
<evidence type="ECO:0000313" key="2">
    <source>
        <dbReference type="EMBL" id="PQQ66085.1"/>
    </source>
</evidence>
<proteinExistence type="predicted"/>
<organism evidence="1 3">
    <name type="scientific">Acetivibrio saccincola</name>
    <dbReference type="NCBI Taxonomy" id="1677857"/>
    <lineage>
        <taxon>Bacteria</taxon>
        <taxon>Bacillati</taxon>
        <taxon>Bacillota</taxon>
        <taxon>Clostridia</taxon>
        <taxon>Eubacteriales</taxon>
        <taxon>Oscillospiraceae</taxon>
        <taxon>Acetivibrio</taxon>
    </lineage>
</organism>
<evidence type="ECO:0000313" key="1">
    <source>
        <dbReference type="EMBL" id="AUG58816.1"/>
    </source>
</evidence>
<accession>A0A2K9EAQ2</accession>